<dbReference type="OrthoDB" id="2019491at2759"/>
<organism evidence="3 4">
    <name type="scientific">Musa troglodytarum</name>
    <name type="common">fe'i banana</name>
    <dbReference type="NCBI Taxonomy" id="320322"/>
    <lineage>
        <taxon>Eukaryota</taxon>
        <taxon>Viridiplantae</taxon>
        <taxon>Streptophyta</taxon>
        <taxon>Embryophyta</taxon>
        <taxon>Tracheophyta</taxon>
        <taxon>Spermatophyta</taxon>
        <taxon>Magnoliopsida</taxon>
        <taxon>Liliopsida</taxon>
        <taxon>Zingiberales</taxon>
        <taxon>Musaceae</taxon>
        <taxon>Musa</taxon>
    </lineage>
</organism>
<dbReference type="Proteomes" id="UP001055439">
    <property type="component" value="Chromosome 9"/>
</dbReference>
<dbReference type="EMBL" id="CP097511">
    <property type="protein sequence ID" value="URE45872.1"/>
    <property type="molecule type" value="Genomic_DNA"/>
</dbReference>
<evidence type="ECO:0000313" key="3">
    <source>
        <dbReference type="EMBL" id="URE45872.1"/>
    </source>
</evidence>
<feature type="domain" description="Prokaryotic-type class I peptide chain release factors" evidence="2">
    <location>
        <begin position="60"/>
        <end position="118"/>
    </location>
</feature>
<sequence>MARALLRWASFTSLETSSRLPFVLLPRTLNTRAPSLSFSSSTAAAASNYLHLSDDQLMAQCDMDTFKASGPGGQHRNKRESAVRISHRPTGIVAQAVEERSQHKNRAMALTRLRTLLALKGYYCTHLIYEIHILVRKAIDLDGYIPPSELLQILPAKSTIRGKDVGPQIGPNNPKFALGMQALLDLIFAVEGSVSETAKLLGLSTGALSRLILSDDSLRVTVNELRTSKLTMRTQETRLLFFTGSMASSTLILSISNSVPSMPKLRLCWTMQFHTPHVGVTKLDHWCKLLP</sequence>
<gene>
    <name evidence="3" type="ORF">MUK42_13548</name>
</gene>
<keyword evidence="4" id="KW-1185">Reference proteome</keyword>
<dbReference type="InterPro" id="IPR000352">
    <property type="entry name" value="Pep_chain_release_fac_I"/>
</dbReference>
<dbReference type="Pfam" id="PF00472">
    <property type="entry name" value="RF-1"/>
    <property type="match status" value="1"/>
</dbReference>
<comment type="similarity">
    <text evidence="1">Belongs to the prokaryotic/mitochondrial release factor family.</text>
</comment>
<dbReference type="InterPro" id="IPR050057">
    <property type="entry name" value="Prokaryotic/Mito_RF"/>
</dbReference>
<proteinExistence type="inferred from homology"/>
<dbReference type="GO" id="GO:0003747">
    <property type="term" value="F:translation release factor activity"/>
    <property type="evidence" value="ECO:0007669"/>
    <property type="project" value="InterPro"/>
</dbReference>
<name>A0A9E7IB38_9LILI</name>
<reference evidence="3" key="1">
    <citation type="submission" date="2022-05" db="EMBL/GenBank/DDBJ databases">
        <title>The Musa troglodytarum L. genome provides insights into the mechanism of non-climacteric behaviour and enrichment of carotenoids.</title>
        <authorList>
            <person name="Wang J."/>
        </authorList>
    </citation>
    <scope>NUCLEOTIDE SEQUENCE</scope>
    <source>
        <tissue evidence="3">Leaf</tissue>
    </source>
</reference>
<accession>A0A9E7IB38</accession>
<dbReference type="SUPFAM" id="SSF75620">
    <property type="entry name" value="Release factor"/>
    <property type="match status" value="1"/>
</dbReference>
<dbReference type="GO" id="GO:0009507">
    <property type="term" value="C:chloroplast"/>
    <property type="evidence" value="ECO:0007669"/>
    <property type="project" value="TreeGrafter"/>
</dbReference>
<dbReference type="Gene3D" id="3.30.160.20">
    <property type="match status" value="1"/>
</dbReference>
<protein>
    <submittedName>
        <fullName evidence="3">PHD-finger</fullName>
    </submittedName>
</protein>
<dbReference type="AlphaFoldDB" id="A0A9E7IB38"/>
<dbReference type="InterPro" id="IPR045853">
    <property type="entry name" value="Pep_chain_release_fac_I_sf"/>
</dbReference>
<dbReference type="PANTHER" id="PTHR43804">
    <property type="entry name" value="LD18447P"/>
    <property type="match status" value="1"/>
</dbReference>
<evidence type="ECO:0000313" key="4">
    <source>
        <dbReference type="Proteomes" id="UP001055439"/>
    </source>
</evidence>
<dbReference type="PANTHER" id="PTHR43804:SF6">
    <property type="entry name" value="CLASS I PEPTIDE CHAIN RELEASE FACTOR"/>
    <property type="match status" value="1"/>
</dbReference>
<evidence type="ECO:0000256" key="1">
    <source>
        <dbReference type="ARBA" id="ARBA00010835"/>
    </source>
</evidence>
<evidence type="ECO:0000259" key="2">
    <source>
        <dbReference type="Pfam" id="PF00472"/>
    </source>
</evidence>